<keyword evidence="9" id="KW-1185">Reference proteome</keyword>
<proteinExistence type="predicted"/>
<evidence type="ECO:0000256" key="4">
    <source>
        <dbReference type="ARBA" id="ARBA00022801"/>
    </source>
</evidence>
<dbReference type="SUPFAM" id="SSF55811">
    <property type="entry name" value="Nudix"/>
    <property type="match status" value="1"/>
</dbReference>
<evidence type="ECO:0000313" key="8">
    <source>
        <dbReference type="EMBL" id="KAJ8712518.1"/>
    </source>
</evidence>
<sequence>MTTARITYGIQNIFSTASRERCMNNFKRLTTPRYGKLPSDRACVLVPVCKVLNKPSLLFTVRCNKVRNNSGEVSFPGGPVNKGDSPIQTALKEAYQQIGLRPERIDVWGAGPPLPGRNNNAMVTPIIGAIPNLMPEDLSINIDAISEVFSVPIEMLCEPKNQYYTQFSNGFILPVFVIEEYKIWGITAFITHSFLTSVLTKDVYKNEWMKKKIVIDK</sequence>
<dbReference type="CDD" id="cd03426">
    <property type="entry name" value="NUDIX_CoAse_Nudt7"/>
    <property type="match status" value="1"/>
</dbReference>
<gene>
    <name evidence="8" type="ORF">PYW07_005360</name>
</gene>
<dbReference type="AlphaFoldDB" id="A0AAD7YFN7"/>
<dbReference type="EMBL" id="JARGEI010000021">
    <property type="protein sequence ID" value="KAJ8712518.1"/>
    <property type="molecule type" value="Genomic_DNA"/>
</dbReference>
<keyword evidence="5" id="KW-0460">Magnesium</keyword>
<comment type="cofactor">
    <cofactor evidence="2">
        <name>Mg(2+)</name>
        <dbReference type="ChEBI" id="CHEBI:18420"/>
    </cofactor>
</comment>
<protein>
    <recommendedName>
        <fullName evidence="7">Nudix hydrolase domain-containing protein</fullName>
    </recommendedName>
</protein>
<keyword evidence="3" id="KW-0479">Metal-binding</keyword>
<reference evidence="8" key="1">
    <citation type="submission" date="2023-03" db="EMBL/GenBank/DDBJ databases">
        <title>Chromosome-level genomes of two armyworms, Mythimna separata and Mythimna loreyi, provide insights into the biosynthesis and reception of sex pheromones.</title>
        <authorList>
            <person name="Zhao H."/>
        </authorList>
    </citation>
    <scope>NUCLEOTIDE SEQUENCE</scope>
    <source>
        <strain evidence="8">BeijingLab</strain>
        <tissue evidence="8">Pupa</tissue>
    </source>
</reference>
<name>A0AAD7YFN7_MYTSE</name>
<dbReference type="PANTHER" id="PTHR12992">
    <property type="entry name" value="NUDIX HYDROLASE"/>
    <property type="match status" value="1"/>
</dbReference>
<dbReference type="PROSITE" id="PS51462">
    <property type="entry name" value="NUDIX"/>
    <property type="match status" value="1"/>
</dbReference>
<dbReference type="GO" id="GO:0010945">
    <property type="term" value="F:coenzyme A diphosphatase activity"/>
    <property type="evidence" value="ECO:0007669"/>
    <property type="project" value="InterPro"/>
</dbReference>
<evidence type="ECO:0000256" key="1">
    <source>
        <dbReference type="ARBA" id="ARBA00001936"/>
    </source>
</evidence>
<evidence type="ECO:0000313" key="9">
    <source>
        <dbReference type="Proteomes" id="UP001231518"/>
    </source>
</evidence>
<comment type="caution">
    <text evidence="8">The sequence shown here is derived from an EMBL/GenBank/DDBJ whole genome shotgun (WGS) entry which is preliminary data.</text>
</comment>
<dbReference type="GO" id="GO:0046872">
    <property type="term" value="F:metal ion binding"/>
    <property type="evidence" value="ECO:0007669"/>
    <property type="project" value="UniProtKB-KW"/>
</dbReference>
<keyword evidence="4" id="KW-0378">Hydrolase</keyword>
<organism evidence="8 9">
    <name type="scientific">Mythimna separata</name>
    <name type="common">Oriental armyworm</name>
    <name type="synonym">Pseudaletia separata</name>
    <dbReference type="NCBI Taxonomy" id="271217"/>
    <lineage>
        <taxon>Eukaryota</taxon>
        <taxon>Metazoa</taxon>
        <taxon>Ecdysozoa</taxon>
        <taxon>Arthropoda</taxon>
        <taxon>Hexapoda</taxon>
        <taxon>Insecta</taxon>
        <taxon>Pterygota</taxon>
        <taxon>Neoptera</taxon>
        <taxon>Endopterygota</taxon>
        <taxon>Lepidoptera</taxon>
        <taxon>Glossata</taxon>
        <taxon>Ditrysia</taxon>
        <taxon>Noctuoidea</taxon>
        <taxon>Noctuidae</taxon>
        <taxon>Noctuinae</taxon>
        <taxon>Hadenini</taxon>
        <taxon>Mythimna</taxon>
    </lineage>
</organism>
<dbReference type="InterPro" id="IPR015797">
    <property type="entry name" value="NUDIX_hydrolase-like_dom_sf"/>
</dbReference>
<keyword evidence="6" id="KW-0464">Manganese</keyword>
<evidence type="ECO:0000256" key="2">
    <source>
        <dbReference type="ARBA" id="ARBA00001946"/>
    </source>
</evidence>
<evidence type="ECO:0000256" key="3">
    <source>
        <dbReference type="ARBA" id="ARBA00022723"/>
    </source>
</evidence>
<accession>A0AAD7YFN7</accession>
<dbReference type="InterPro" id="IPR045121">
    <property type="entry name" value="CoAse"/>
</dbReference>
<dbReference type="PANTHER" id="PTHR12992:SF11">
    <property type="entry name" value="MITOCHONDRIAL COENZYME A DIPHOSPHATASE NUDT8"/>
    <property type="match status" value="1"/>
</dbReference>
<dbReference type="Proteomes" id="UP001231518">
    <property type="component" value="Chromosome 17"/>
</dbReference>
<dbReference type="Gene3D" id="3.90.79.10">
    <property type="entry name" value="Nucleoside Triphosphate Pyrophosphohydrolase"/>
    <property type="match status" value="1"/>
</dbReference>
<dbReference type="InterPro" id="IPR000086">
    <property type="entry name" value="NUDIX_hydrolase_dom"/>
</dbReference>
<evidence type="ECO:0000256" key="6">
    <source>
        <dbReference type="ARBA" id="ARBA00023211"/>
    </source>
</evidence>
<feature type="domain" description="Nudix hydrolase" evidence="7">
    <location>
        <begin position="38"/>
        <end position="173"/>
    </location>
</feature>
<evidence type="ECO:0000256" key="5">
    <source>
        <dbReference type="ARBA" id="ARBA00022842"/>
    </source>
</evidence>
<comment type="cofactor">
    <cofactor evidence="1">
        <name>Mn(2+)</name>
        <dbReference type="ChEBI" id="CHEBI:29035"/>
    </cofactor>
</comment>
<evidence type="ECO:0000259" key="7">
    <source>
        <dbReference type="PROSITE" id="PS51462"/>
    </source>
</evidence>
<dbReference type="Pfam" id="PF00293">
    <property type="entry name" value="NUDIX"/>
    <property type="match status" value="1"/>
</dbReference>